<keyword evidence="4" id="KW-1185">Reference proteome</keyword>
<name>A0A1N6F9C9_9GAMM</name>
<dbReference type="STRING" id="364032.SAMN05443662_0976"/>
<dbReference type="InterPro" id="IPR032816">
    <property type="entry name" value="VTT_dom"/>
</dbReference>
<evidence type="ECO:0000313" key="4">
    <source>
        <dbReference type="Proteomes" id="UP000198461"/>
    </source>
</evidence>
<proteinExistence type="predicted"/>
<keyword evidence="1" id="KW-0812">Transmembrane</keyword>
<dbReference type="EMBL" id="FSRE01000002">
    <property type="protein sequence ID" value="SIN91804.1"/>
    <property type="molecule type" value="Genomic_DNA"/>
</dbReference>
<dbReference type="Proteomes" id="UP000198461">
    <property type="component" value="Unassembled WGS sequence"/>
</dbReference>
<dbReference type="RefSeq" id="WP_074201255.1">
    <property type="nucleotide sequence ID" value="NZ_FSRE01000002.1"/>
</dbReference>
<organism evidence="3 4">
    <name type="scientific">Sulfurivirga caldicuralii</name>
    <dbReference type="NCBI Taxonomy" id="364032"/>
    <lineage>
        <taxon>Bacteria</taxon>
        <taxon>Pseudomonadati</taxon>
        <taxon>Pseudomonadota</taxon>
        <taxon>Gammaproteobacteria</taxon>
        <taxon>Thiotrichales</taxon>
        <taxon>Piscirickettsiaceae</taxon>
        <taxon>Sulfurivirga</taxon>
    </lineage>
</organism>
<gene>
    <name evidence="3" type="ORF">SAMN05443662_0976</name>
</gene>
<dbReference type="GO" id="GO:0005886">
    <property type="term" value="C:plasma membrane"/>
    <property type="evidence" value="ECO:0007669"/>
    <property type="project" value="TreeGrafter"/>
</dbReference>
<sequence>MKLFTYLYDRTLALAGHRRAPAALAGVSFAEASFFPVPPDVLMIPMIFRRPQRAWYYALLATLASAVGGVFGYAIGYFLFELIEPWLLSLGYGETLAQVRSFFRDYGVWIVFAAGFSPIPYKLFTLTAGAMAMPLLPFVLASVVGRGARFFLVAAISRWSGEYHQETIRRWIEWLGWLTLILIALFIGYRLS</sequence>
<evidence type="ECO:0000256" key="1">
    <source>
        <dbReference type="SAM" id="Phobius"/>
    </source>
</evidence>
<keyword evidence="1" id="KW-0472">Membrane</keyword>
<keyword evidence="1" id="KW-1133">Transmembrane helix</keyword>
<reference evidence="3 4" key="1">
    <citation type="submission" date="2016-11" db="EMBL/GenBank/DDBJ databases">
        <authorList>
            <person name="Jaros S."/>
            <person name="Januszkiewicz K."/>
            <person name="Wedrychowicz H."/>
        </authorList>
    </citation>
    <scope>NUCLEOTIDE SEQUENCE [LARGE SCALE GENOMIC DNA]</scope>
    <source>
        <strain evidence="3 4">DSM 17737</strain>
    </source>
</reference>
<feature type="transmembrane region" description="Helical" evidence="1">
    <location>
        <begin position="54"/>
        <end position="80"/>
    </location>
</feature>
<accession>A0A1N6F9C9</accession>
<dbReference type="PANTHER" id="PTHR42709:SF11">
    <property type="entry name" value="DEDA FAMILY PROTEIN"/>
    <property type="match status" value="1"/>
</dbReference>
<dbReference type="OrthoDB" id="9810270at2"/>
<dbReference type="Pfam" id="PF09335">
    <property type="entry name" value="VTT_dom"/>
    <property type="match status" value="1"/>
</dbReference>
<protein>
    <submittedName>
        <fullName evidence="3">Membrane protein YqaA, SNARE-associated domain</fullName>
    </submittedName>
</protein>
<feature type="domain" description="VTT" evidence="2">
    <location>
        <begin position="53"/>
        <end position="156"/>
    </location>
</feature>
<evidence type="ECO:0000313" key="3">
    <source>
        <dbReference type="EMBL" id="SIN91804.1"/>
    </source>
</evidence>
<dbReference type="PANTHER" id="PTHR42709">
    <property type="entry name" value="ALKALINE PHOSPHATASE LIKE PROTEIN"/>
    <property type="match status" value="1"/>
</dbReference>
<dbReference type="AlphaFoldDB" id="A0A1N6F9C9"/>
<evidence type="ECO:0000259" key="2">
    <source>
        <dbReference type="Pfam" id="PF09335"/>
    </source>
</evidence>
<feature type="transmembrane region" description="Helical" evidence="1">
    <location>
        <begin position="171"/>
        <end position="189"/>
    </location>
</feature>
<dbReference type="InterPro" id="IPR051311">
    <property type="entry name" value="DedA_domain"/>
</dbReference>